<keyword evidence="4 11" id="KW-1133">Transmembrane helix</keyword>
<keyword evidence="8" id="KW-0325">Glycoprotein</keyword>
<feature type="transmembrane region" description="Helical" evidence="11">
    <location>
        <begin position="417"/>
        <end position="435"/>
    </location>
</feature>
<evidence type="ECO:0000256" key="6">
    <source>
        <dbReference type="ARBA" id="ARBA00023136"/>
    </source>
</evidence>
<sequence length="729" mass="81147">MSYRASAYVQCLADLVKLFNWRQVIVLYEDDGYGSTSSGIVPMLNDALQSVGSQITYHAAFPSLDSMPNPEDVIHQELKTLNSRLCKVFIVVQWSSSSLVSELFKVATTLGMMAKGHVWIAGDDITTLLDSTLSPSDISSYMQGVIGVKTYINESRKPYNDFSEKFQQKFQSEYSKSGETKVKPGMHALLAYDAVHVIAKAYAISGKSLLEGIQSSDFVGLSGRVRFRRDGSLIEGKGTLAFRVINVVGKSSRDMGFWLKGRGFYRDGAEQAASINLFGTIYWPGGAAEKIPGGWGKLRVGVPTRSLTELLVNVEFDGKGEVKEVNGFCVEVYKEARELLNYELPYEFFPFNGTYDELVASVPEKFDAVIGDVTILSKRMNRAMFTEPFLPTGLSMVVPVKPNNKKWVLTQPFSPEVWLLVLASYIYTCVTVWYLEHKQNPDFDVPWREQLGATLWLIFCTIFFAHGKFYSYYTKAVIAVWLFVLLILTSTFTASLGSILITQQLEPVVNDKKIGCNGASFVMNHLEDVLGYKDKQIELIPKIENYSTAFKSGAITMAYLETPYLKIFLSQYGSEHYTVHGDTQRLGGFGFAFAKNSPLIADFSKAILQLSESGTLGHLEEKWFSQSLVTCPNTCNTKTMDNLTLDSLWVLFLLTGAASTIVLLLFKSGFIASSSRRSLAVASWPLRRKCLQLRITCKYKSRRGLPVSRSSSIYSTQVAPESAAADSLT</sequence>
<gene>
    <name evidence="13" type="ORF">A4U43_C01F25310</name>
</gene>
<keyword evidence="10" id="KW-0407">Ion channel</keyword>
<organism evidence="13 14">
    <name type="scientific">Asparagus officinalis</name>
    <name type="common">Garden asparagus</name>
    <dbReference type="NCBI Taxonomy" id="4686"/>
    <lineage>
        <taxon>Eukaryota</taxon>
        <taxon>Viridiplantae</taxon>
        <taxon>Streptophyta</taxon>
        <taxon>Embryophyta</taxon>
        <taxon>Tracheophyta</taxon>
        <taxon>Spermatophyta</taxon>
        <taxon>Magnoliopsida</taxon>
        <taxon>Liliopsida</taxon>
        <taxon>Asparagales</taxon>
        <taxon>Asparagaceae</taxon>
        <taxon>Asparagoideae</taxon>
        <taxon>Asparagus</taxon>
    </lineage>
</organism>
<evidence type="ECO:0000256" key="11">
    <source>
        <dbReference type="SAM" id="Phobius"/>
    </source>
</evidence>
<dbReference type="Pfam" id="PF01094">
    <property type="entry name" value="ANF_receptor"/>
    <property type="match status" value="1"/>
</dbReference>
<protein>
    <recommendedName>
        <fullName evidence="12">Ionotropic glutamate receptor C-terminal domain-containing protein</fullName>
    </recommendedName>
</protein>
<keyword evidence="5" id="KW-0406">Ion transport</keyword>
<evidence type="ECO:0000256" key="10">
    <source>
        <dbReference type="ARBA" id="ARBA00023303"/>
    </source>
</evidence>
<dbReference type="Proteomes" id="UP000243459">
    <property type="component" value="Chromosome 1"/>
</dbReference>
<proteinExistence type="predicted"/>
<keyword evidence="6 11" id="KW-0472">Membrane</keyword>
<evidence type="ECO:0000256" key="7">
    <source>
        <dbReference type="ARBA" id="ARBA00023170"/>
    </source>
</evidence>
<dbReference type="SUPFAM" id="SSF53822">
    <property type="entry name" value="Periplasmic binding protein-like I"/>
    <property type="match status" value="1"/>
</dbReference>
<dbReference type="GO" id="GO:0015276">
    <property type="term" value="F:ligand-gated monoatomic ion channel activity"/>
    <property type="evidence" value="ECO:0007669"/>
    <property type="project" value="InterPro"/>
</dbReference>
<dbReference type="OMA" id="NEDARTH"/>
<reference evidence="14" key="1">
    <citation type="journal article" date="2017" name="Nat. Commun.">
        <title>The asparagus genome sheds light on the origin and evolution of a young Y chromosome.</title>
        <authorList>
            <person name="Harkess A."/>
            <person name="Zhou J."/>
            <person name="Xu C."/>
            <person name="Bowers J.E."/>
            <person name="Van der Hulst R."/>
            <person name="Ayyampalayam S."/>
            <person name="Mercati F."/>
            <person name="Riccardi P."/>
            <person name="McKain M.R."/>
            <person name="Kakrana A."/>
            <person name="Tang H."/>
            <person name="Ray J."/>
            <person name="Groenendijk J."/>
            <person name="Arikit S."/>
            <person name="Mathioni S.M."/>
            <person name="Nakano M."/>
            <person name="Shan H."/>
            <person name="Telgmann-Rauber A."/>
            <person name="Kanno A."/>
            <person name="Yue Z."/>
            <person name="Chen H."/>
            <person name="Li W."/>
            <person name="Chen Y."/>
            <person name="Xu X."/>
            <person name="Zhang Y."/>
            <person name="Luo S."/>
            <person name="Chen H."/>
            <person name="Gao J."/>
            <person name="Mao Z."/>
            <person name="Pires J.C."/>
            <person name="Luo M."/>
            <person name="Kudrna D."/>
            <person name="Wing R.A."/>
            <person name="Meyers B.C."/>
            <person name="Yi K."/>
            <person name="Kong H."/>
            <person name="Lavrijsen P."/>
            <person name="Sunseri F."/>
            <person name="Falavigna A."/>
            <person name="Ye Y."/>
            <person name="Leebens-Mack J.H."/>
            <person name="Chen G."/>
        </authorList>
    </citation>
    <scope>NUCLEOTIDE SEQUENCE [LARGE SCALE GENOMIC DNA]</scope>
    <source>
        <strain evidence="14">cv. DH0086</strain>
    </source>
</reference>
<dbReference type="InterPro" id="IPR028082">
    <property type="entry name" value="Peripla_BP_I"/>
</dbReference>
<dbReference type="Gramene" id="ONK81101">
    <property type="protein sequence ID" value="ONK81101"/>
    <property type="gene ID" value="A4U43_C01F25310"/>
</dbReference>
<comment type="subcellular location">
    <subcellularLocation>
        <location evidence="1">Membrane</location>
        <topology evidence="1">Multi-pass membrane protein</topology>
    </subcellularLocation>
</comment>
<keyword evidence="9" id="KW-1071">Ligand-gated ion channel</keyword>
<evidence type="ECO:0000256" key="4">
    <source>
        <dbReference type="ARBA" id="ARBA00022989"/>
    </source>
</evidence>
<evidence type="ECO:0000256" key="2">
    <source>
        <dbReference type="ARBA" id="ARBA00022448"/>
    </source>
</evidence>
<dbReference type="AlphaFoldDB" id="A0A5P1FW59"/>
<keyword evidence="14" id="KW-1185">Reference proteome</keyword>
<evidence type="ECO:0000259" key="12">
    <source>
        <dbReference type="SMART" id="SM00079"/>
    </source>
</evidence>
<dbReference type="GO" id="GO:0016020">
    <property type="term" value="C:membrane"/>
    <property type="evidence" value="ECO:0007669"/>
    <property type="project" value="UniProtKB-SubCell"/>
</dbReference>
<dbReference type="EMBL" id="CM007381">
    <property type="protein sequence ID" value="ONK81101.1"/>
    <property type="molecule type" value="Genomic_DNA"/>
</dbReference>
<name>A0A5P1FW59_ASPOF</name>
<evidence type="ECO:0000256" key="8">
    <source>
        <dbReference type="ARBA" id="ARBA00023180"/>
    </source>
</evidence>
<feature type="domain" description="Ionotropic glutamate receptor C-terminal" evidence="12">
    <location>
        <begin position="297"/>
        <end position="626"/>
    </location>
</feature>
<evidence type="ECO:0000256" key="9">
    <source>
        <dbReference type="ARBA" id="ARBA00023286"/>
    </source>
</evidence>
<dbReference type="InterPro" id="IPR015683">
    <property type="entry name" value="Ionotropic_Glu_rcpt"/>
</dbReference>
<keyword evidence="3 11" id="KW-0812">Transmembrane</keyword>
<keyword evidence="2" id="KW-0813">Transport</keyword>
<dbReference type="Pfam" id="PF00060">
    <property type="entry name" value="Lig_chan"/>
    <property type="match status" value="1"/>
</dbReference>
<evidence type="ECO:0000313" key="13">
    <source>
        <dbReference type="EMBL" id="ONK81101.1"/>
    </source>
</evidence>
<dbReference type="Gene3D" id="3.40.190.10">
    <property type="entry name" value="Periplasmic binding protein-like II"/>
    <property type="match status" value="3"/>
</dbReference>
<feature type="transmembrane region" description="Helical" evidence="11">
    <location>
        <begin position="447"/>
        <end position="465"/>
    </location>
</feature>
<dbReference type="PANTHER" id="PTHR18966">
    <property type="entry name" value="IONOTROPIC GLUTAMATE RECEPTOR"/>
    <property type="match status" value="1"/>
</dbReference>
<keyword evidence="7" id="KW-0675">Receptor</keyword>
<evidence type="ECO:0000256" key="3">
    <source>
        <dbReference type="ARBA" id="ARBA00022692"/>
    </source>
</evidence>
<dbReference type="InterPro" id="IPR001320">
    <property type="entry name" value="Iontro_rcpt_C"/>
</dbReference>
<dbReference type="Gene3D" id="1.10.287.70">
    <property type="match status" value="1"/>
</dbReference>
<feature type="transmembrane region" description="Helical" evidence="11">
    <location>
        <begin position="477"/>
        <end position="501"/>
    </location>
</feature>
<dbReference type="Gene3D" id="3.40.50.2300">
    <property type="match status" value="1"/>
</dbReference>
<dbReference type="SMART" id="SM00079">
    <property type="entry name" value="PBPe"/>
    <property type="match status" value="1"/>
</dbReference>
<dbReference type="FunFam" id="3.40.50.2300:FF:000188">
    <property type="entry name" value="Glutamate receptor"/>
    <property type="match status" value="1"/>
</dbReference>
<evidence type="ECO:0000256" key="1">
    <source>
        <dbReference type="ARBA" id="ARBA00004141"/>
    </source>
</evidence>
<dbReference type="InterPro" id="IPR001828">
    <property type="entry name" value="ANF_lig-bd_rcpt"/>
</dbReference>
<evidence type="ECO:0000313" key="14">
    <source>
        <dbReference type="Proteomes" id="UP000243459"/>
    </source>
</evidence>
<accession>A0A5P1FW59</accession>
<feature type="transmembrane region" description="Helical" evidence="11">
    <location>
        <begin position="648"/>
        <end position="666"/>
    </location>
</feature>
<evidence type="ECO:0000256" key="5">
    <source>
        <dbReference type="ARBA" id="ARBA00023065"/>
    </source>
</evidence>
<dbReference type="SUPFAM" id="SSF53850">
    <property type="entry name" value="Periplasmic binding protein-like II"/>
    <property type="match status" value="1"/>
</dbReference>